<dbReference type="AlphaFoldDB" id="A0AAD7EWS7"/>
<feature type="region of interest" description="Disordered" evidence="9">
    <location>
        <begin position="221"/>
        <end position="244"/>
    </location>
</feature>
<dbReference type="InterPro" id="IPR051318">
    <property type="entry name" value="Fe-S_L-Ser"/>
</dbReference>
<gene>
    <name evidence="12" type="ORF">DFH08DRAFT_852617</name>
</gene>
<evidence type="ECO:0000256" key="5">
    <source>
        <dbReference type="ARBA" id="ARBA00022723"/>
    </source>
</evidence>
<evidence type="ECO:0000256" key="1">
    <source>
        <dbReference type="ARBA" id="ARBA00001966"/>
    </source>
</evidence>
<protein>
    <submittedName>
        <fullName evidence="12">Serine dehydratase beta chain-domain-containing protein</fullName>
    </submittedName>
</protein>
<dbReference type="PANTHER" id="PTHR30182">
    <property type="entry name" value="L-SERINE DEHYDRATASE"/>
    <property type="match status" value="1"/>
</dbReference>
<evidence type="ECO:0000256" key="4">
    <source>
        <dbReference type="ARBA" id="ARBA00022485"/>
    </source>
</evidence>
<feature type="compositionally biased region" description="Low complexity" evidence="9">
    <location>
        <begin position="221"/>
        <end position="230"/>
    </location>
</feature>
<organism evidence="12 13">
    <name type="scientific">Mycena albidolilacea</name>
    <dbReference type="NCBI Taxonomy" id="1033008"/>
    <lineage>
        <taxon>Eukaryota</taxon>
        <taxon>Fungi</taxon>
        <taxon>Dikarya</taxon>
        <taxon>Basidiomycota</taxon>
        <taxon>Agaricomycotina</taxon>
        <taxon>Agaricomycetes</taxon>
        <taxon>Agaricomycetidae</taxon>
        <taxon>Agaricales</taxon>
        <taxon>Marasmiineae</taxon>
        <taxon>Mycenaceae</taxon>
        <taxon>Mycena</taxon>
    </lineage>
</organism>
<keyword evidence="8" id="KW-0456">Lyase</keyword>
<evidence type="ECO:0000256" key="3">
    <source>
        <dbReference type="ARBA" id="ARBA00022432"/>
    </source>
</evidence>
<sequence>MFARSALIRALPRLCRPLSTTPPDAHAVISTFDLFSIGVGPSSSHTVGPMRAGKIFCADLKELDLLDKVRTVKITLYGSLAATGKGHHTPQAILLGLEGSDPETIDTGTIPSRYETIVTGKSLLLAGHHRIHYDMNRDMLWRWEQVLPTHPNGMRFSVFGEEGDLLATNEYFSVGGGFVVNDKTKVDENLFYMGVDKKAVHAARLHQVHAPPEGDIVSEATSSAALSAEDALSEPEQDLDSEPGPEAIPYPFSSGNSLLELTKKHNMTIAQIVWDNERSFGYSDEEVHAKIMRIWSVMDECIRTGVSSTETTLPGRLQLRRRAPMLYRRLMRGFYPGIASPLTGPRITAGSSSAAVIDAPNHGLPTHTQVTIDPDAPTRLRPAVSRPTRVVGSFEHAVLPMPPRKTVIPAMDFLSCYAIAVNEVNAAGGRIVTSPTNGAAGVIPAVLKYILEFVTDDPEKSVITFLLTASAIGMLFKRGSTISAAEGGCQAEVGGECSTRCNFFFVVGDNDITDLVACSMASAGFAACMGASPETVLQAAEIGIEHNLGLTCDPIDGLVQVPCIERNSLGAVKAVTAAQLSLASDGVYSVTLDEAIEAMRLTAADMSVKYKETSLSGLATSVKIPLTVPAC</sequence>
<feature type="domain" description="Serine dehydratase-like alpha subunit" evidence="10">
    <location>
        <begin position="516"/>
        <end position="619"/>
    </location>
</feature>
<dbReference type="InterPro" id="IPR029009">
    <property type="entry name" value="ASB_dom_sf"/>
</dbReference>
<name>A0AAD7EWS7_9AGAR</name>
<evidence type="ECO:0000259" key="11">
    <source>
        <dbReference type="Pfam" id="PF03315"/>
    </source>
</evidence>
<dbReference type="InterPro" id="IPR005130">
    <property type="entry name" value="Ser_deHydtase-like_asu"/>
</dbReference>
<comment type="cofactor">
    <cofactor evidence="1">
        <name>[4Fe-4S] cluster</name>
        <dbReference type="ChEBI" id="CHEBI:49883"/>
    </cofactor>
</comment>
<comment type="pathway">
    <text evidence="2">Carbohydrate biosynthesis; gluconeogenesis.</text>
</comment>
<comment type="caution">
    <text evidence="12">The sequence shown here is derived from an EMBL/GenBank/DDBJ whole genome shotgun (WGS) entry which is preliminary data.</text>
</comment>
<keyword evidence="13" id="KW-1185">Reference proteome</keyword>
<evidence type="ECO:0000256" key="2">
    <source>
        <dbReference type="ARBA" id="ARBA00004742"/>
    </source>
</evidence>
<dbReference type="Pfam" id="PF03313">
    <property type="entry name" value="SDH_alpha"/>
    <property type="match status" value="2"/>
</dbReference>
<keyword evidence="6" id="KW-0408">Iron</keyword>
<feature type="compositionally biased region" description="Acidic residues" evidence="9">
    <location>
        <begin position="231"/>
        <end position="243"/>
    </location>
</feature>
<feature type="domain" description="Serine dehydratase-like alpha subunit" evidence="10">
    <location>
        <begin position="264"/>
        <end position="497"/>
    </location>
</feature>
<keyword evidence="7" id="KW-0411">Iron-sulfur</keyword>
<evidence type="ECO:0000256" key="8">
    <source>
        <dbReference type="ARBA" id="ARBA00023239"/>
    </source>
</evidence>
<dbReference type="FunFam" id="3.30.1330.90:FF:000001">
    <property type="entry name" value="L-serine ammonia-lyase 1"/>
    <property type="match status" value="1"/>
</dbReference>
<evidence type="ECO:0000256" key="7">
    <source>
        <dbReference type="ARBA" id="ARBA00023014"/>
    </source>
</evidence>
<evidence type="ECO:0000313" key="12">
    <source>
        <dbReference type="EMBL" id="KAJ7355501.1"/>
    </source>
</evidence>
<keyword evidence="4" id="KW-0004">4Fe-4S</keyword>
<dbReference type="GO" id="GO:0003941">
    <property type="term" value="F:L-serine ammonia-lyase activity"/>
    <property type="evidence" value="ECO:0007669"/>
    <property type="project" value="InterPro"/>
</dbReference>
<evidence type="ECO:0000256" key="6">
    <source>
        <dbReference type="ARBA" id="ARBA00023004"/>
    </source>
</evidence>
<dbReference type="InterPro" id="IPR005131">
    <property type="entry name" value="Ser_deHydtase_bsu"/>
</dbReference>
<proteinExistence type="predicted"/>
<dbReference type="PANTHER" id="PTHR30182:SF1">
    <property type="entry name" value="L-SERINE DEHYDRATASE 1"/>
    <property type="match status" value="1"/>
</dbReference>
<reference evidence="12" key="1">
    <citation type="submission" date="2023-03" db="EMBL/GenBank/DDBJ databases">
        <title>Massive genome expansion in bonnet fungi (Mycena s.s.) driven by repeated elements and novel gene families across ecological guilds.</title>
        <authorList>
            <consortium name="Lawrence Berkeley National Laboratory"/>
            <person name="Harder C.B."/>
            <person name="Miyauchi S."/>
            <person name="Viragh M."/>
            <person name="Kuo A."/>
            <person name="Thoen E."/>
            <person name="Andreopoulos B."/>
            <person name="Lu D."/>
            <person name="Skrede I."/>
            <person name="Drula E."/>
            <person name="Henrissat B."/>
            <person name="Morin E."/>
            <person name="Kohler A."/>
            <person name="Barry K."/>
            <person name="LaButti K."/>
            <person name="Morin E."/>
            <person name="Salamov A."/>
            <person name="Lipzen A."/>
            <person name="Mereny Z."/>
            <person name="Hegedus B."/>
            <person name="Baldrian P."/>
            <person name="Stursova M."/>
            <person name="Weitz H."/>
            <person name="Taylor A."/>
            <person name="Grigoriev I.V."/>
            <person name="Nagy L.G."/>
            <person name="Martin F."/>
            <person name="Kauserud H."/>
        </authorList>
    </citation>
    <scope>NUCLEOTIDE SEQUENCE</scope>
    <source>
        <strain evidence="12">CBHHK002</strain>
    </source>
</reference>
<accession>A0AAD7EWS7</accession>
<keyword evidence="3" id="KW-0312">Gluconeogenesis</keyword>
<dbReference type="Proteomes" id="UP001218218">
    <property type="component" value="Unassembled WGS sequence"/>
</dbReference>
<evidence type="ECO:0000259" key="10">
    <source>
        <dbReference type="Pfam" id="PF03313"/>
    </source>
</evidence>
<dbReference type="GO" id="GO:0006094">
    <property type="term" value="P:gluconeogenesis"/>
    <property type="evidence" value="ECO:0007669"/>
    <property type="project" value="UniProtKB-KW"/>
</dbReference>
<keyword evidence="5" id="KW-0479">Metal-binding</keyword>
<evidence type="ECO:0000256" key="9">
    <source>
        <dbReference type="SAM" id="MobiDB-lite"/>
    </source>
</evidence>
<dbReference type="EMBL" id="JARIHO010000009">
    <property type="protein sequence ID" value="KAJ7355501.1"/>
    <property type="molecule type" value="Genomic_DNA"/>
</dbReference>
<dbReference type="GO" id="GO:0046872">
    <property type="term" value="F:metal ion binding"/>
    <property type="evidence" value="ECO:0007669"/>
    <property type="project" value="UniProtKB-KW"/>
</dbReference>
<dbReference type="SUPFAM" id="SSF143548">
    <property type="entry name" value="Serine metabolism enzymes domain"/>
    <property type="match status" value="1"/>
</dbReference>
<evidence type="ECO:0000313" key="13">
    <source>
        <dbReference type="Proteomes" id="UP001218218"/>
    </source>
</evidence>
<dbReference type="Pfam" id="PF03315">
    <property type="entry name" value="SDH_beta"/>
    <property type="match status" value="1"/>
</dbReference>
<feature type="domain" description="Serine dehydratase beta chain" evidence="11">
    <location>
        <begin position="30"/>
        <end position="183"/>
    </location>
</feature>
<dbReference type="GO" id="GO:0051539">
    <property type="term" value="F:4 iron, 4 sulfur cluster binding"/>
    <property type="evidence" value="ECO:0007669"/>
    <property type="project" value="UniProtKB-KW"/>
</dbReference>
<dbReference type="Gene3D" id="3.30.1330.90">
    <property type="entry name" value="D-3-phosphoglycerate dehydrogenase, domain 3"/>
    <property type="match status" value="1"/>
</dbReference>